<dbReference type="Pfam" id="PF02325">
    <property type="entry name" value="CCB3_YggT"/>
    <property type="match status" value="1"/>
</dbReference>
<evidence type="ECO:0000256" key="1">
    <source>
        <dbReference type="SAM" id="Phobius"/>
    </source>
</evidence>
<gene>
    <name evidence="2" type="ORF">KOF26_05070</name>
</gene>
<keyword evidence="1" id="KW-1133">Transmembrane helix</keyword>
<name>A0ABS6BG17_9SPHN</name>
<comment type="caution">
    <text evidence="2">The sequence shown here is derived from an EMBL/GenBank/DDBJ whole genome shotgun (WGS) entry which is preliminary data.</text>
</comment>
<dbReference type="EMBL" id="JAHKRT010000002">
    <property type="protein sequence ID" value="MBU3077233.1"/>
    <property type="molecule type" value="Genomic_DNA"/>
</dbReference>
<protein>
    <submittedName>
        <fullName evidence="2">YggT family protein</fullName>
    </submittedName>
</protein>
<keyword evidence="3" id="KW-1185">Reference proteome</keyword>
<keyword evidence="1" id="KW-0472">Membrane</keyword>
<sequence length="97" mass="11323">MDAIYAILQILLNVVWWIIIIQAILSWLVAFNVINTHNDFIRQLLYALDRVTEPLYRPIRRILPDFGGLDFSPIVVLILLYILQNVLLPKIFLGSLY</sequence>
<evidence type="ECO:0000313" key="3">
    <source>
        <dbReference type="Proteomes" id="UP000776276"/>
    </source>
</evidence>
<evidence type="ECO:0000313" key="2">
    <source>
        <dbReference type="EMBL" id="MBU3077233.1"/>
    </source>
</evidence>
<feature type="transmembrane region" description="Helical" evidence="1">
    <location>
        <begin position="66"/>
        <end position="87"/>
    </location>
</feature>
<proteinExistence type="predicted"/>
<reference evidence="2 3" key="1">
    <citation type="submission" date="2021-06" db="EMBL/GenBank/DDBJ databases">
        <title>Sphingomonas sp. XMGL2, whole genome shotgun sequencing project.</title>
        <authorList>
            <person name="Zhao G."/>
            <person name="Shen L."/>
        </authorList>
    </citation>
    <scope>NUCLEOTIDE SEQUENCE [LARGE SCALE GENOMIC DNA]</scope>
    <source>
        <strain evidence="2 3">XMGL2</strain>
    </source>
</reference>
<dbReference type="RefSeq" id="WP_216321113.1">
    <property type="nucleotide sequence ID" value="NZ_JAHKRT010000002.1"/>
</dbReference>
<dbReference type="InterPro" id="IPR003425">
    <property type="entry name" value="CCB3/YggT"/>
</dbReference>
<accession>A0ABS6BG17</accession>
<keyword evidence="1" id="KW-0812">Transmembrane</keyword>
<organism evidence="2 3">
    <name type="scientific">Sphingomonas quercus</name>
    <dbReference type="NCBI Taxonomy" id="2842451"/>
    <lineage>
        <taxon>Bacteria</taxon>
        <taxon>Pseudomonadati</taxon>
        <taxon>Pseudomonadota</taxon>
        <taxon>Alphaproteobacteria</taxon>
        <taxon>Sphingomonadales</taxon>
        <taxon>Sphingomonadaceae</taxon>
        <taxon>Sphingomonas</taxon>
    </lineage>
</organism>
<feature type="transmembrane region" description="Helical" evidence="1">
    <location>
        <begin position="6"/>
        <end position="34"/>
    </location>
</feature>
<dbReference type="Proteomes" id="UP000776276">
    <property type="component" value="Unassembled WGS sequence"/>
</dbReference>